<comment type="caution">
    <text evidence="2">The sequence shown here is derived from an EMBL/GenBank/DDBJ whole genome shotgun (WGS) entry which is preliminary data.</text>
</comment>
<keyword evidence="3" id="KW-1185">Reference proteome</keyword>
<reference evidence="2 3" key="1">
    <citation type="submission" date="2020-03" db="EMBL/GenBank/DDBJ databases">
        <title>Genomic Encyclopedia of Type Strains, Phase IV (KMG-IV): sequencing the most valuable type-strain genomes for metagenomic binning, comparative biology and taxonomic classification.</title>
        <authorList>
            <person name="Goeker M."/>
        </authorList>
    </citation>
    <scope>NUCLEOTIDE SEQUENCE [LARGE SCALE GENOMIC DNA]</scope>
    <source>
        <strain evidence="2 3">DSM 102865</strain>
    </source>
</reference>
<dbReference type="Proteomes" id="UP001179181">
    <property type="component" value="Unassembled WGS sequence"/>
</dbReference>
<gene>
    <name evidence="2" type="ORF">FHS68_003857</name>
</gene>
<evidence type="ECO:0000313" key="2">
    <source>
        <dbReference type="EMBL" id="NIJ54675.1"/>
    </source>
</evidence>
<proteinExistence type="predicted"/>
<evidence type="ECO:0000256" key="1">
    <source>
        <dbReference type="SAM" id="Coils"/>
    </source>
</evidence>
<accession>A0ABX0USE1</accession>
<evidence type="ECO:0000313" key="3">
    <source>
        <dbReference type="Proteomes" id="UP001179181"/>
    </source>
</evidence>
<protein>
    <submittedName>
        <fullName evidence="2">Uncharacterized protein</fullName>
    </submittedName>
</protein>
<sequence length="185" mass="21650">MKIVELIRIVPETLWAARFEGNEENEFDRTFNCWENSEYLDAFFTTHEQDLVKDFYGYCSVSQAVSITMSEADAFEKQLLSVAQGQDLEKRLGDIFKPLDKTARIKIVNEKSKAYGTGAKSWLRIYAVRLNYDFFVISGSAIKLTKTMNEREHLKEELEKLNVLMRFLKELNIETVEDWGYIDFE</sequence>
<name>A0ABX0USE1_9BACT</name>
<feature type="coiled-coil region" evidence="1">
    <location>
        <begin position="144"/>
        <end position="174"/>
    </location>
</feature>
<organism evidence="2 3">
    <name type="scientific">Dyadobacter arcticus</name>
    <dbReference type="NCBI Taxonomy" id="1078754"/>
    <lineage>
        <taxon>Bacteria</taxon>
        <taxon>Pseudomonadati</taxon>
        <taxon>Bacteroidota</taxon>
        <taxon>Cytophagia</taxon>
        <taxon>Cytophagales</taxon>
        <taxon>Spirosomataceae</taxon>
        <taxon>Dyadobacter</taxon>
    </lineage>
</organism>
<dbReference type="EMBL" id="JAASQJ010000003">
    <property type="protein sequence ID" value="NIJ54675.1"/>
    <property type="molecule type" value="Genomic_DNA"/>
</dbReference>
<keyword evidence="1" id="KW-0175">Coiled coil</keyword>
<dbReference type="RefSeq" id="WP_167273189.1">
    <property type="nucleotide sequence ID" value="NZ_JAASQJ010000003.1"/>
</dbReference>